<organism evidence="3 4">
    <name type="scientific">Roseimaritima ulvae</name>
    <dbReference type="NCBI Taxonomy" id="980254"/>
    <lineage>
        <taxon>Bacteria</taxon>
        <taxon>Pseudomonadati</taxon>
        <taxon>Planctomycetota</taxon>
        <taxon>Planctomycetia</taxon>
        <taxon>Pirellulales</taxon>
        <taxon>Pirellulaceae</taxon>
        <taxon>Roseimaritima</taxon>
    </lineage>
</organism>
<proteinExistence type="predicted"/>
<dbReference type="AlphaFoldDB" id="A0A5B9QKS8"/>
<evidence type="ECO:0000313" key="3">
    <source>
        <dbReference type="EMBL" id="QEG38200.1"/>
    </source>
</evidence>
<feature type="region of interest" description="Disordered" evidence="1">
    <location>
        <begin position="89"/>
        <end position="115"/>
    </location>
</feature>
<dbReference type="EMBL" id="CP042914">
    <property type="protein sequence ID" value="QEG38200.1"/>
    <property type="molecule type" value="Genomic_DNA"/>
</dbReference>
<keyword evidence="2" id="KW-0732">Signal</keyword>
<dbReference type="RefSeq" id="WP_148080026.1">
    <property type="nucleotide sequence ID" value="NZ_CP042914.1"/>
</dbReference>
<dbReference type="KEGG" id="rul:UC8_01530"/>
<dbReference type="Proteomes" id="UP000325286">
    <property type="component" value="Chromosome"/>
</dbReference>
<keyword evidence="4" id="KW-1185">Reference proteome</keyword>
<reference evidence="3 4" key="1">
    <citation type="submission" date="2019-08" db="EMBL/GenBank/DDBJ databases">
        <title>Deep-cultivation of Planctomycetes and their phenomic and genomic characterization uncovers novel biology.</title>
        <authorList>
            <person name="Wiegand S."/>
            <person name="Jogler M."/>
            <person name="Boedeker C."/>
            <person name="Pinto D."/>
            <person name="Vollmers J."/>
            <person name="Rivas-Marin E."/>
            <person name="Kohn T."/>
            <person name="Peeters S.H."/>
            <person name="Heuer A."/>
            <person name="Rast P."/>
            <person name="Oberbeckmann S."/>
            <person name="Bunk B."/>
            <person name="Jeske O."/>
            <person name="Meyerdierks A."/>
            <person name="Storesund J.E."/>
            <person name="Kallscheuer N."/>
            <person name="Luecker S."/>
            <person name="Lage O.M."/>
            <person name="Pohl T."/>
            <person name="Merkel B.J."/>
            <person name="Hornburger P."/>
            <person name="Mueller R.-W."/>
            <person name="Bruemmer F."/>
            <person name="Labrenz M."/>
            <person name="Spormann A.M."/>
            <person name="Op den Camp H."/>
            <person name="Overmann J."/>
            <person name="Amann R."/>
            <person name="Jetten M.S.M."/>
            <person name="Mascher T."/>
            <person name="Medema M.H."/>
            <person name="Devos D.P."/>
            <person name="Kaster A.-K."/>
            <person name="Ovreas L."/>
            <person name="Rohde M."/>
            <person name="Galperin M.Y."/>
            <person name="Jogler C."/>
        </authorList>
    </citation>
    <scope>NUCLEOTIDE SEQUENCE [LARGE SCALE GENOMIC DNA]</scope>
    <source>
        <strain evidence="3 4">UC8</strain>
    </source>
</reference>
<evidence type="ECO:0000256" key="1">
    <source>
        <dbReference type="SAM" id="MobiDB-lite"/>
    </source>
</evidence>
<feature type="signal peptide" evidence="2">
    <location>
        <begin position="1"/>
        <end position="18"/>
    </location>
</feature>
<evidence type="ECO:0000313" key="4">
    <source>
        <dbReference type="Proteomes" id="UP000325286"/>
    </source>
</evidence>
<accession>A0A5B9QKS8</accession>
<protein>
    <submittedName>
        <fullName evidence="3">Uncharacterized protein</fullName>
    </submittedName>
</protein>
<gene>
    <name evidence="3" type="ORF">UC8_01530</name>
</gene>
<feature type="chain" id="PRO_5022854780" evidence="2">
    <location>
        <begin position="19"/>
        <end position="172"/>
    </location>
</feature>
<name>A0A5B9QKS8_9BACT</name>
<sequence precursor="true">MTKLLVLLVAIGSLLAVASAEPKDSATPAVFPEIKGGDVKVEYHRFTLIKHDNHIIALHLLPDPRHGWDGITYRWYGLSDGTDTFFLPTPEEADSAPNPRVTTGAGETDEGEKGNGEIITGALTFKWSKGSDKAGWLYLSEAGDDIQVYPKQFDRLDEFSGKLDSRLWKRAN</sequence>
<evidence type="ECO:0000256" key="2">
    <source>
        <dbReference type="SAM" id="SignalP"/>
    </source>
</evidence>